<keyword evidence="10" id="KW-1185">Reference proteome</keyword>
<gene>
    <name evidence="9" type="ORF">EX30DRAFT_399381</name>
</gene>
<evidence type="ECO:0000313" key="10">
    <source>
        <dbReference type="Proteomes" id="UP000298138"/>
    </source>
</evidence>
<feature type="transmembrane region" description="Helical" evidence="7">
    <location>
        <begin position="118"/>
        <end position="141"/>
    </location>
</feature>
<evidence type="ECO:0000313" key="9">
    <source>
        <dbReference type="EMBL" id="TGZ76270.1"/>
    </source>
</evidence>
<dbReference type="PANTHER" id="PTHR33048:SF47">
    <property type="entry name" value="INTEGRAL MEMBRANE PROTEIN-RELATED"/>
    <property type="match status" value="1"/>
</dbReference>
<evidence type="ECO:0000256" key="5">
    <source>
        <dbReference type="ARBA" id="ARBA00038359"/>
    </source>
</evidence>
<feature type="transmembrane region" description="Helical" evidence="7">
    <location>
        <begin position="82"/>
        <end position="106"/>
    </location>
</feature>
<dbReference type="EMBL" id="ML220188">
    <property type="protein sequence ID" value="TGZ76270.1"/>
    <property type="molecule type" value="Genomic_DNA"/>
</dbReference>
<dbReference type="Proteomes" id="UP000298138">
    <property type="component" value="Unassembled WGS sequence"/>
</dbReference>
<dbReference type="InParanoid" id="A0A4S2MHD5"/>
<sequence length="371" mass="40960">MGNIDGLLNPKPSQEATIAITASFTFVTILFVEVFLLLGVLMTIGNLVLTSQRLGSIIKANYGPRAILQIWETVVSPSAFKVWYASCVLYNGVLWIVKFAFLALYWNLFERVQGGLRWVLPGAVIVTVAAFLVQLISFFAWCRPISNNWDGEFLDIVACSPIMSLKYMMMLGGLNIANDLIIVLVPLSILKVANFRRREALALGCVFGIGLISVIAGAVRMVLMYQVFGVEFANIGAHNKLTIVSNAEICTAIITFCLPAFRVLIVRRRGVTKGSSGQSQHGSRTLSRIHQSRSGRKGTLDYELEESRNESEERLRDIPGSGIYVTKDVVMQSQSALGVRGDESYAGSRRSETEVFAEVFVEHPAVRPWKG</sequence>
<evidence type="ECO:0000256" key="2">
    <source>
        <dbReference type="ARBA" id="ARBA00022692"/>
    </source>
</evidence>
<reference evidence="9 10" key="1">
    <citation type="submission" date="2019-04" db="EMBL/GenBank/DDBJ databases">
        <title>Comparative genomics and transcriptomics to analyze fruiting body development in filamentous ascomycetes.</title>
        <authorList>
            <consortium name="DOE Joint Genome Institute"/>
            <person name="Lutkenhaus R."/>
            <person name="Traeger S."/>
            <person name="Breuer J."/>
            <person name="Kuo A."/>
            <person name="Lipzen A."/>
            <person name="Pangilinan J."/>
            <person name="Dilworth D."/>
            <person name="Sandor L."/>
            <person name="Poggeler S."/>
            <person name="Barry K."/>
            <person name="Grigoriev I.V."/>
            <person name="Nowrousian M."/>
        </authorList>
    </citation>
    <scope>NUCLEOTIDE SEQUENCE [LARGE SCALE GENOMIC DNA]</scope>
    <source>
        <strain evidence="9 10">CBS 389.68</strain>
    </source>
</reference>
<dbReference type="GO" id="GO:0016020">
    <property type="term" value="C:membrane"/>
    <property type="evidence" value="ECO:0007669"/>
    <property type="project" value="UniProtKB-SubCell"/>
</dbReference>
<feature type="domain" description="Rhodopsin" evidence="8">
    <location>
        <begin position="78"/>
        <end position="266"/>
    </location>
</feature>
<name>A0A4S2MHD5_9PEZI</name>
<feature type="compositionally biased region" description="Basic and acidic residues" evidence="6">
    <location>
        <begin position="305"/>
        <end position="315"/>
    </location>
</feature>
<dbReference type="OrthoDB" id="5372266at2759"/>
<accession>A0A4S2MHD5</accession>
<dbReference type="InterPro" id="IPR052337">
    <property type="entry name" value="SAT4-like"/>
</dbReference>
<keyword evidence="2 7" id="KW-0812">Transmembrane</keyword>
<feature type="transmembrane region" description="Helical" evidence="7">
    <location>
        <begin position="20"/>
        <end position="49"/>
    </location>
</feature>
<proteinExistence type="inferred from homology"/>
<feature type="compositionally biased region" description="Polar residues" evidence="6">
    <location>
        <begin position="273"/>
        <end position="289"/>
    </location>
</feature>
<dbReference type="PANTHER" id="PTHR33048">
    <property type="entry name" value="PTH11-LIKE INTEGRAL MEMBRANE PROTEIN (AFU_ORTHOLOGUE AFUA_5G11245)"/>
    <property type="match status" value="1"/>
</dbReference>
<evidence type="ECO:0000256" key="3">
    <source>
        <dbReference type="ARBA" id="ARBA00022989"/>
    </source>
</evidence>
<keyword evidence="4 7" id="KW-0472">Membrane</keyword>
<evidence type="ECO:0000256" key="6">
    <source>
        <dbReference type="SAM" id="MobiDB-lite"/>
    </source>
</evidence>
<feature type="transmembrane region" description="Helical" evidence="7">
    <location>
        <begin position="200"/>
        <end position="223"/>
    </location>
</feature>
<evidence type="ECO:0000256" key="7">
    <source>
        <dbReference type="SAM" id="Phobius"/>
    </source>
</evidence>
<feature type="transmembrane region" description="Helical" evidence="7">
    <location>
        <begin position="243"/>
        <end position="265"/>
    </location>
</feature>
<dbReference type="InterPro" id="IPR049326">
    <property type="entry name" value="Rhodopsin_dom_fungi"/>
</dbReference>
<evidence type="ECO:0000259" key="8">
    <source>
        <dbReference type="Pfam" id="PF20684"/>
    </source>
</evidence>
<dbReference type="AlphaFoldDB" id="A0A4S2MHD5"/>
<feature type="region of interest" description="Disordered" evidence="6">
    <location>
        <begin position="273"/>
        <end position="315"/>
    </location>
</feature>
<keyword evidence="3 7" id="KW-1133">Transmembrane helix</keyword>
<comment type="subcellular location">
    <subcellularLocation>
        <location evidence="1">Membrane</location>
        <topology evidence="1">Multi-pass membrane protein</topology>
    </subcellularLocation>
</comment>
<evidence type="ECO:0000256" key="4">
    <source>
        <dbReference type="ARBA" id="ARBA00023136"/>
    </source>
</evidence>
<organism evidence="9 10">
    <name type="scientific">Ascodesmis nigricans</name>
    <dbReference type="NCBI Taxonomy" id="341454"/>
    <lineage>
        <taxon>Eukaryota</taxon>
        <taxon>Fungi</taxon>
        <taxon>Dikarya</taxon>
        <taxon>Ascomycota</taxon>
        <taxon>Pezizomycotina</taxon>
        <taxon>Pezizomycetes</taxon>
        <taxon>Pezizales</taxon>
        <taxon>Ascodesmidaceae</taxon>
        <taxon>Ascodesmis</taxon>
    </lineage>
</organism>
<comment type="similarity">
    <text evidence="5">Belongs to the SAT4 family.</text>
</comment>
<feature type="transmembrane region" description="Helical" evidence="7">
    <location>
        <begin position="176"/>
        <end position="193"/>
    </location>
</feature>
<protein>
    <recommendedName>
        <fullName evidence="8">Rhodopsin domain-containing protein</fullName>
    </recommendedName>
</protein>
<dbReference type="Pfam" id="PF20684">
    <property type="entry name" value="Fung_rhodopsin"/>
    <property type="match status" value="1"/>
</dbReference>
<evidence type="ECO:0000256" key="1">
    <source>
        <dbReference type="ARBA" id="ARBA00004141"/>
    </source>
</evidence>